<comment type="caution">
    <text evidence="1">The sequence shown here is derived from an EMBL/GenBank/DDBJ whole genome shotgun (WGS) entry which is preliminary data.</text>
</comment>
<dbReference type="RefSeq" id="WP_154538141.1">
    <property type="nucleotide sequence ID" value="NZ_CP045696.1"/>
</dbReference>
<name>A0A6L5XBC2_9BACT</name>
<dbReference type="AlphaFoldDB" id="A0A6L5XBC2"/>
<proteinExistence type="predicted"/>
<protein>
    <submittedName>
        <fullName evidence="1">Uncharacterized protein</fullName>
    </submittedName>
</protein>
<organism evidence="1 2">
    <name type="scientific">Sodaliphilus pleomorphus</name>
    <dbReference type="NCBI Taxonomy" id="2606626"/>
    <lineage>
        <taxon>Bacteria</taxon>
        <taxon>Pseudomonadati</taxon>
        <taxon>Bacteroidota</taxon>
        <taxon>Bacteroidia</taxon>
        <taxon>Bacteroidales</taxon>
        <taxon>Muribaculaceae</taxon>
        <taxon>Sodaliphilus</taxon>
    </lineage>
</organism>
<evidence type="ECO:0000313" key="2">
    <source>
        <dbReference type="Proteomes" id="UP000483362"/>
    </source>
</evidence>
<accession>A0A6L5XBC2</accession>
<reference evidence="1 2" key="1">
    <citation type="submission" date="2019-08" db="EMBL/GenBank/DDBJ databases">
        <title>In-depth cultivation of the pig gut microbiome towards novel bacterial diversity and tailored functional studies.</title>
        <authorList>
            <person name="Wylensek D."/>
            <person name="Hitch T.C.A."/>
            <person name="Clavel T."/>
        </authorList>
    </citation>
    <scope>NUCLEOTIDE SEQUENCE [LARGE SCALE GENOMIC DNA]</scope>
    <source>
        <strain evidence="1 2">Oil-RF-744-WCA-WT-10</strain>
    </source>
</reference>
<keyword evidence="2" id="KW-1185">Reference proteome</keyword>
<evidence type="ECO:0000313" key="1">
    <source>
        <dbReference type="EMBL" id="MSS16326.1"/>
    </source>
</evidence>
<gene>
    <name evidence="1" type="ORF">FYJ29_00845</name>
</gene>
<dbReference type="Proteomes" id="UP000483362">
    <property type="component" value="Unassembled WGS sequence"/>
</dbReference>
<dbReference type="EMBL" id="VULT01000001">
    <property type="protein sequence ID" value="MSS16326.1"/>
    <property type="molecule type" value="Genomic_DNA"/>
</dbReference>
<sequence>MRIRDFEFSVHPQATLPDGIVLKKVGVKFLPQERMRPEIYRKFLEWVKEQHDKDDGLIPNEAVLKLIDKYYNWNAH</sequence>